<evidence type="ECO:0000256" key="4">
    <source>
        <dbReference type="ARBA" id="ARBA00016961"/>
    </source>
</evidence>
<organism evidence="16 17">
    <name type="scientific">Christensenella tenuis</name>
    <dbReference type="NCBI Taxonomy" id="2763033"/>
    <lineage>
        <taxon>Bacteria</taxon>
        <taxon>Bacillati</taxon>
        <taxon>Bacillota</taxon>
        <taxon>Clostridia</taxon>
        <taxon>Christensenellales</taxon>
        <taxon>Christensenellaceae</taxon>
        <taxon>Christensenella</taxon>
    </lineage>
</organism>
<dbReference type="SUPFAM" id="SSF51905">
    <property type="entry name" value="FAD/NAD(P)-binding domain"/>
    <property type="match status" value="1"/>
</dbReference>
<dbReference type="PRINTS" id="PR00411">
    <property type="entry name" value="PNDRDTASEI"/>
</dbReference>
<evidence type="ECO:0000313" key="16">
    <source>
        <dbReference type="EMBL" id="MBC5649203.1"/>
    </source>
</evidence>
<evidence type="ECO:0000256" key="2">
    <source>
        <dbReference type="ARBA" id="ARBA00007532"/>
    </source>
</evidence>
<dbReference type="Pfam" id="PF02852">
    <property type="entry name" value="Pyr_redox_dim"/>
    <property type="match status" value="1"/>
</dbReference>
<evidence type="ECO:0000256" key="6">
    <source>
        <dbReference type="ARBA" id="ARBA00022630"/>
    </source>
</evidence>
<dbReference type="PANTHER" id="PTHR22912:SF217">
    <property type="entry name" value="DIHYDROLIPOYL DEHYDROGENASE"/>
    <property type="match status" value="1"/>
</dbReference>
<dbReference type="EC" id="1.8.1.4" evidence="3 13"/>
<evidence type="ECO:0000256" key="13">
    <source>
        <dbReference type="RuleBase" id="RU003692"/>
    </source>
</evidence>
<evidence type="ECO:0000259" key="15">
    <source>
        <dbReference type="Pfam" id="PF07992"/>
    </source>
</evidence>
<keyword evidence="6 13" id="KW-0285">Flavoprotein</keyword>
<evidence type="ECO:0000256" key="1">
    <source>
        <dbReference type="ARBA" id="ARBA00004496"/>
    </source>
</evidence>
<comment type="catalytic activity">
    <reaction evidence="12 13">
        <text>N(6)-[(R)-dihydrolipoyl]-L-lysyl-[protein] + NAD(+) = N(6)-[(R)-lipoyl]-L-lysyl-[protein] + NADH + H(+)</text>
        <dbReference type="Rhea" id="RHEA:15045"/>
        <dbReference type="Rhea" id="RHEA-COMP:10474"/>
        <dbReference type="Rhea" id="RHEA-COMP:10475"/>
        <dbReference type="ChEBI" id="CHEBI:15378"/>
        <dbReference type="ChEBI" id="CHEBI:57540"/>
        <dbReference type="ChEBI" id="CHEBI:57945"/>
        <dbReference type="ChEBI" id="CHEBI:83099"/>
        <dbReference type="ChEBI" id="CHEBI:83100"/>
        <dbReference type="EC" id="1.8.1.4"/>
    </reaction>
</comment>
<comment type="similarity">
    <text evidence="2 13">Belongs to the class-I pyridine nucleotide-disulfide oxidoreductase family.</text>
</comment>
<sequence length="455" mass="48575">MKTYDIAVIGGGPAGYLAAERAAEAGKKVILAEKNAVGGVCLNEGCIPTKTLLHAAKIFEYGQYKGKEFGVSCENPRLHHPRAIARKQDVVKTLVGGVSSALARKGIDIIQTEAGLRKEDNGFVLTCGNETIRTSKALIATGSEPVIPNIPGVAGGLADGSVLTSREILEMREIPEQLVVVGAGVIGLEMAAYFSIAGSRVTVVEMTGHIGGPIDMELSQTLQRNLENMGIHFVLGSRIFDVSGSTACVKTPSGTQEFPYDKLLMCMGRKPSLNIPGLSGMNLYMEHGAPVVDKHCETNIPGLYAAGDVNGKYMLAHVAYREAEVAVNHMMGKADEMNYTAIPGVIYTQPEAAFCGLTEQQATEKGIQTIVKKASINLNGRHIAENGLSGGFCKLVLDGKGQTILGASLLCSYASEIIYPLTLMIQNKIPLEGIKRTIFPHPTVCEIIRETIFTE</sequence>
<keyword evidence="17" id="KW-1185">Reference proteome</keyword>
<evidence type="ECO:0000256" key="7">
    <source>
        <dbReference type="ARBA" id="ARBA00022827"/>
    </source>
</evidence>
<keyword evidence="11 13" id="KW-0676">Redox-active center</keyword>
<evidence type="ECO:0000256" key="8">
    <source>
        <dbReference type="ARBA" id="ARBA00023002"/>
    </source>
</evidence>
<dbReference type="InterPro" id="IPR023753">
    <property type="entry name" value="FAD/NAD-binding_dom"/>
</dbReference>
<evidence type="ECO:0000256" key="9">
    <source>
        <dbReference type="ARBA" id="ARBA00023027"/>
    </source>
</evidence>
<comment type="subcellular location">
    <subcellularLocation>
        <location evidence="1">Cytoplasm</location>
    </subcellularLocation>
</comment>
<comment type="caution">
    <text evidence="16">The sequence shown here is derived from an EMBL/GenBank/DDBJ whole genome shotgun (WGS) entry which is preliminary data.</text>
</comment>
<keyword evidence="5" id="KW-0963">Cytoplasm</keyword>
<feature type="domain" description="Pyridine nucleotide-disulphide oxidoreductase dimerisation" evidence="14">
    <location>
        <begin position="342"/>
        <end position="450"/>
    </location>
</feature>
<name>A0ABR7EHI1_9FIRM</name>
<dbReference type="SUPFAM" id="SSF55424">
    <property type="entry name" value="FAD/NAD-linked reductases, dimerisation (C-terminal) domain"/>
    <property type="match status" value="1"/>
</dbReference>
<evidence type="ECO:0000256" key="12">
    <source>
        <dbReference type="ARBA" id="ARBA00049187"/>
    </source>
</evidence>
<dbReference type="RefSeq" id="WP_186858652.1">
    <property type="nucleotide sequence ID" value="NZ_JACOON010000007.1"/>
</dbReference>
<dbReference type="InterPro" id="IPR006258">
    <property type="entry name" value="Lipoamide_DH"/>
</dbReference>
<evidence type="ECO:0000259" key="14">
    <source>
        <dbReference type="Pfam" id="PF02852"/>
    </source>
</evidence>
<dbReference type="InterPro" id="IPR004099">
    <property type="entry name" value="Pyr_nucl-diS_OxRdtase_dimer"/>
</dbReference>
<gene>
    <name evidence="16" type="primary">lpdA</name>
    <name evidence="16" type="ORF">H8S18_12720</name>
</gene>
<dbReference type="PIRSF" id="PIRSF000350">
    <property type="entry name" value="Mercury_reductase_MerA"/>
    <property type="match status" value="1"/>
</dbReference>
<evidence type="ECO:0000256" key="5">
    <source>
        <dbReference type="ARBA" id="ARBA00022490"/>
    </source>
</evidence>
<dbReference type="EMBL" id="JACOON010000007">
    <property type="protein sequence ID" value="MBC5649203.1"/>
    <property type="molecule type" value="Genomic_DNA"/>
</dbReference>
<dbReference type="NCBIfam" id="TIGR01350">
    <property type="entry name" value="lipoamide_DH"/>
    <property type="match status" value="1"/>
</dbReference>
<protein>
    <recommendedName>
        <fullName evidence="4 13">Dihydrolipoyl dehydrogenase</fullName>
        <ecNumber evidence="3 13">1.8.1.4</ecNumber>
    </recommendedName>
</protein>
<dbReference type="Pfam" id="PF07992">
    <property type="entry name" value="Pyr_redox_2"/>
    <property type="match status" value="1"/>
</dbReference>
<dbReference type="Gene3D" id="3.50.50.60">
    <property type="entry name" value="FAD/NAD(P)-binding domain"/>
    <property type="match status" value="2"/>
</dbReference>
<dbReference type="PROSITE" id="PS00076">
    <property type="entry name" value="PYRIDINE_REDOX_1"/>
    <property type="match status" value="1"/>
</dbReference>
<dbReference type="InterPro" id="IPR050151">
    <property type="entry name" value="Class-I_Pyr_Nuc-Dis_Oxidored"/>
</dbReference>
<feature type="domain" description="FAD/NAD(P)-binding" evidence="15">
    <location>
        <begin position="4"/>
        <end position="323"/>
    </location>
</feature>
<proteinExistence type="inferred from homology"/>
<keyword evidence="10" id="KW-1015">Disulfide bond</keyword>
<evidence type="ECO:0000256" key="11">
    <source>
        <dbReference type="ARBA" id="ARBA00023284"/>
    </source>
</evidence>
<dbReference type="InterPro" id="IPR036188">
    <property type="entry name" value="FAD/NAD-bd_sf"/>
</dbReference>
<comment type="cofactor">
    <cofactor evidence="13">
        <name>FAD</name>
        <dbReference type="ChEBI" id="CHEBI:57692"/>
    </cofactor>
    <text evidence="13">Binds 1 FAD per subunit.</text>
</comment>
<dbReference type="Proteomes" id="UP000606889">
    <property type="component" value="Unassembled WGS sequence"/>
</dbReference>
<accession>A0ABR7EHI1</accession>
<dbReference type="Gene3D" id="3.30.390.30">
    <property type="match status" value="1"/>
</dbReference>
<evidence type="ECO:0000256" key="10">
    <source>
        <dbReference type="ARBA" id="ARBA00023157"/>
    </source>
</evidence>
<dbReference type="InterPro" id="IPR012999">
    <property type="entry name" value="Pyr_OxRdtase_I_AS"/>
</dbReference>
<keyword evidence="9 13" id="KW-0520">NAD</keyword>
<keyword evidence="8 13" id="KW-0560">Oxidoreductase</keyword>
<evidence type="ECO:0000256" key="3">
    <source>
        <dbReference type="ARBA" id="ARBA00012608"/>
    </source>
</evidence>
<evidence type="ECO:0000313" key="17">
    <source>
        <dbReference type="Proteomes" id="UP000606889"/>
    </source>
</evidence>
<dbReference type="InterPro" id="IPR001100">
    <property type="entry name" value="Pyr_nuc-diS_OxRdtase"/>
</dbReference>
<dbReference type="PRINTS" id="PR00368">
    <property type="entry name" value="FADPNR"/>
</dbReference>
<comment type="miscellaneous">
    <text evidence="13">The active site is a redox-active disulfide bond.</text>
</comment>
<dbReference type="PANTHER" id="PTHR22912">
    <property type="entry name" value="DISULFIDE OXIDOREDUCTASE"/>
    <property type="match status" value="1"/>
</dbReference>
<dbReference type="GO" id="GO:0004148">
    <property type="term" value="F:dihydrolipoyl dehydrogenase (NADH) activity"/>
    <property type="evidence" value="ECO:0007669"/>
    <property type="project" value="UniProtKB-EC"/>
</dbReference>
<reference evidence="16 17" key="1">
    <citation type="submission" date="2020-08" db="EMBL/GenBank/DDBJ databases">
        <title>Genome public.</title>
        <authorList>
            <person name="Liu C."/>
            <person name="Sun Q."/>
        </authorList>
    </citation>
    <scope>NUCLEOTIDE SEQUENCE [LARGE SCALE GENOMIC DNA]</scope>
    <source>
        <strain evidence="16 17">NSJ-35</strain>
    </source>
</reference>
<dbReference type="InterPro" id="IPR016156">
    <property type="entry name" value="FAD/NAD-linked_Rdtase_dimer_sf"/>
</dbReference>
<keyword evidence="7 13" id="KW-0274">FAD</keyword>